<dbReference type="InterPro" id="IPR003347">
    <property type="entry name" value="JmjC_dom"/>
</dbReference>
<dbReference type="Proteomes" id="UP000028045">
    <property type="component" value="Unassembled WGS sequence"/>
</dbReference>
<dbReference type="AlphaFoldDB" id="A0A084AQV5"/>
<dbReference type="HOGENOM" id="CLU_054409_0_1_1"/>
<evidence type="ECO:0000313" key="2">
    <source>
        <dbReference type="EMBL" id="KEY67684.1"/>
    </source>
</evidence>
<sequence length="351" mass="39510">MHALRTGGSCLRARFVCTLPAASKWRRYSTRPVETASRSEDSTLDLEAFRERAWIPGRPLVYRARVGSPAVHLPAVDKWFSNSSLAGDTCSSGKTSVLSSYMAEFLDWPFPYELVIQDASRAQDSPVRAFGDWLLSSRDMMDQMLAGIIQPAVAEGENRAFFQLYAPLRLLAKALEFNALSDRPGSQPVQLYIAQSSLSDLPEPLQHDLPTPYLVQKAGKGDVYSSSVWLGTEPTYTPLHRDPNPNLFCQICSSKVVRLLPPSLGEQLFIQVQARIHQRANSRIRTSEMMEGKEREEMHRAVWEPDTPIDELVEARLDSGDALFIPQGWWHSVKSRQSDGSLNGSVNWWFR</sequence>
<name>A0A084AQV5_STACB</name>
<dbReference type="PANTHER" id="PTHR12461">
    <property type="entry name" value="HYPOXIA-INDUCIBLE FACTOR 1 ALPHA INHIBITOR-RELATED"/>
    <property type="match status" value="1"/>
</dbReference>
<dbReference type="PROSITE" id="PS51184">
    <property type="entry name" value="JMJC"/>
    <property type="match status" value="1"/>
</dbReference>
<evidence type="ECO:0000259" key="1">
    <source>
        <dbReference type="PROSITE" id="PS51184"/>
    </source>
</evidence>
<dbReference type="EMBL" id="KL648605">
    <property type="protein sequence ID" value="KEY67684.1"/>
    <property type="molecule type" value="Genomic_DNA"/>
</dbReference>
<gene>
    <name evidence="2" type="ORF">S7711_03938</name>
</gene>
<dbReference type="PANTHER" id="PTHR12461:SF105">
    <property type="entry name" value="HYPOXIA-INDUCIBLE FACTOR 1-ALPHA INHIBITOR"/>
    <property type="match status" value="1"/>
</dbReference>
<dbReference type="InterPro" id="IPR041667">
    <property type="entry name" value="Cupin_8"/>
</dbReference>
<evidence type="ECO:0000313" key="3">
    <source>
        <dbReference type="Proteomes" id="UP000028045"/>
    </source>
</evidence>
<organism evidence="2 3">
    <name type="scientific">Stachybotrys chartarum (strain CBS 109288 / IBT 7711)</name>
    <name type="common">Toxic black mold</name>
    <name type="synonym">Stilbospora chartarum</name>
    <dbReference type="NCBI Taxonomy" id="1280523"/>
    <lineage>
        <taxon>Eukaryota</taxon>
        <taxon>Fungi</taxon>
        <taxon>Dikarya</taxon>
        <taxon>Ascomycota</taxon>
        <taxon>Pezizomycotina</taxon>
        <taxon>Sordariomycetes</taxon>
        <taxon>Hypocreomycetidae</taxon>
        <taxon>Hypocreales</taxon>
        <taxon>Stachybotryaceae</taxon>
        <taxon>Stachybotrys</taxon>
    </lineage>
</organism>
<reference evidence="2 3" key="1">
    <citation type="journal article" date="2014" name="BMC Genomics">
        <title>Comparative genome sequencing reveals chemotype-specific gene clusters in the toxigenic black mold Stachybotrys.</title>
        <authorList>
            <person name="Semeiks J."/>
            <person name="Borek D."/>
            <person name="Otwinowski Z."/>
            <person name="Grishin N.V."/>
        </authorList>
    </citation>
    <scope>NUCLEOTIDE SEQUENCE [LARGE SCALE GENOMIC DNA]</scope>
    <source>
        <strain evidence="3">CBS 109288 / IBT 7711</strain>
    </source>
</reference>
<protein>
    <recommendedName>
        <fullName evidence="1">JmjC domain-containing protein</fullName>
    </recommendedName>
</protein>
<feature type="domain" description="JmjC" evidence="1">
    <location>
        <begin position="172"/>
        <end position="351"/>
    </location>
</feature>
<dbReference type="SUPFAM" id="SSF51197">
    <property type="entry name" value="Clavaminate synthase-like"/>
    <property type="match status" value="1"/>
</dbReference>
<accession>A0A084AQV5</accession>
<proteinExistence type="predicted"/>
<dbReference type="Gene3D" id="2.60.120.650">
    <property type="entry name" value="Cupin"/>
    <property type="match status" value="1"/>
</dbReference>
<dbReference type="Pfam" id="PF13621">
    <property type="entry name" value="Cupin_8"/>
    <property type="match status" value="1"/>
</dbReference>
<dbReference type="OrthoDB" id="263283at2759"/>
<keyword evidence="3" id="KW-1185">Reference proteome</keyword>